<dbReference type="CDD" id="cd01949">
    <property type="entry name" value="GGDEF"/>
    <property type="match status" value="1"/>
</dbReference>
<dbReference type="SUPFAM" id="SSF55785">
    <property type="entry name" value="PYP-like sensor domain (PAS domain)"/>
    <property type="match status" value="3"/>
</dbReference>
<evidence type="ECO:0000313" key="5">
    <source>
        <dbReference type="EMBL" id="MDT9000670.1"/>
    </source>
</evidence>
<evidence type="ECO:0000313" key="6">
    <source>
        <dbReference type="Proteomes" id="UP001246372"/>
    </source>
</evidence>
<keyword evidence="5" id="KW-0808">Transferase</keyword>
<dbReference type="PROSITE" id="PS50887">
    <property type="entry name" value="GGDEF"/>
    <property type="match status" value="1"/>
</dbReference>
<protein>
    <submittedName>
        <fullName evidence="5">Diguanylate cyclase</fullName>
        <ecNumber evidence="5">2.7.7.65</ecNumber>
    </submittedName>
</protein>
<dbReference type="InterPro" id="IPR000700">
    <property type="entry name" value="PAS-assoc_C"/>
</dbReference>
<comment type="caution">
    <text evidence="5">The sequence shown here is derived from an EMBL/GenBank/DDBJ whole genome shotgun (WGS) entry which is preliminary data.</text>
</comment>
<dbReference type="EC" id="2.7.7.65" evidence="5"/>
<dbReference type="Proteomes" id="UP001246372">
    <property type="component" value="Unassembled WGS sequence"/>
</dbReference>
<dbReference type="PANTHER" id="PTHR44757:SF2">
    <property type="entry name" value="BIOFILM ARCHITECTURE MAINTENANCE PROTEIN MBAA"/>
    <property type="match status" value="1"/>
</dbReference>
<organism evidence="5 6">
    <name type="scientific">Roseateles aquae</name>
    <dbReference type="NCBI Taxonomy" id="3077235"/>
    <lineage>
        <taxon>Bacteria</taxon>
        <taxon>Pseudomonadati</taxon>
        <taxon>Pseudomonadota</taxon>
        <taxon>Betaproteobacteria</taxon>
        <taxon>Burkholderiales</taxon>
        <taxon>Sphaerotilaceae</taxon>
        <taxon>Roseateles</taxon>
    </lineage>
</organism>
<accession>A0ABU3PDL9</accession>
<dbReference type="InterPro" id="IPR054327">
    <property type="entry name" value="His-kinase-like_sensor"/>
</dbReference>
<keyword evidence="6" id="KW-1185">Reference proteome</keyword>
<dbReference type="EMBL" id="JAVXZY010000006">
    <property type="protein sequence ID" value="MDT9000670.1"/>
    <property type="molecule type" value="Genomic_DNA"/>
</dbReference>
<reference evidence="5" key="1">
    <citation type="submission" date="2023-09" db="EMBL/GenBank/DDBJ databases">
        <title>Paucibacter sp. APW11 Genome sequencing and assembly.</title>
        <authorList>
            <person name="Kim I."/>
        </authorList>
    </citation>
    <scope>NUCLEOTIDE SEQUENCE</scope>
    <source>
        <strain evidence="5">APW11</strain>
    </source>
</reference>
<feature type="transmembrane region" description="Helical" evidence="1">
    <location>
        <begin position="580"/>
        <end position="599"/>
    </location>
</feature>
<dbReference type="Pfam" id="PF00990">
    <property type="entry name" value="GGDEF"/>
    <property type="match status" value="1"/>
</dbReference>
<dbReference type="PROSITE" id="PS50113">
    <property type="entry name" value="PAC"/>
    <property type="match status" value="1"/>
</dbReference>
<dbReference type="Gene3D" id="3.30.450.20">
    <property type="entry name" value="PAS domain"/>
    <property type="match status" value="5"/>
</dbReference>
<evidence type="ECO:0000259" key="4">
    <source>
        <dbReference type="PROSITE" id="PS50887"/>
    </source>
</evidence>
<dbReference type="RefSeq" id="WP_315651472.1">
    <property type="nucleotide sequence ID" value="NZ_JAVXZY010000006.1"/>
</dbReference>
<dbReference type="InterPro" id="IPR052155">
    <property type="entry name" value="Biofilm_reg_signaling"/>
</dbReference>
<dbReference type="Pfam" id="PF08448">
    <property type="entry name" value="PAS_4"/>
    <property type="match status" value="3"/>
</dbReference>
<dbReference type="InterPro" id="IPR029787">
    <property type="entry name" value="Nucleotide_cyclase"/>
</dbReference>
<name>A0ABU3PDL9_9BURK</name>
<dbReference type="SMART" id="SM00086">
    <property type="entry name" value="PAC"/>
    <property type="match status" value="3"/>
</dbReference>
<dbReference type="InterPro" id="IPR001610">
    <property type="entry name" value="PAC"/>
</dbReference>
<evidence type="ECO:0000259" key="3">
    <source>
        <dbReference type="PROSITE" id="PS50113"/>
    </source>
</evidence>
<keyword evidence="1" id="KW-0812">Transmembrane</keyword>
<dbReference type="Pfam" id="PF22588">
    <property type="entry name" value="dCache_1_like"/>
    <property type="match status" value="1"/>
</dbReference>
<gene>
    <name evidence="5" type="ORF">RQP53_15450</name>
</gene>
<dbReference type="InterPro" id="IPR013656">
    <property type="entry name" value="PAS_4"/>
</dbReference>
<feature type="domain" description="GGDEF" evidence="4">
    <location>
        <begin position="734"/>
        <end position="867"/>
    </location>
</feature>
<dbReference type="InterPro" id="IPR000014">
    <property type="entry name" value="PAS"/>
</dbReference>
<feature type="domain" description="PAS" evidence="2">
    <location>
        <begin position="332"/>
        <end position="402"/>
    </location>
</feature>
<dbReference type="PROSITE" id="PS50112">
    <property type="entry name" value="PAS"/>
    <property type="match status" value="1"/>
</dbReference>
<dbReference type="PANTHER" id="PTHR44757">
    <property type="entry name" value="DIGUANYLATE CYCLASE DGCP"/>
    <property type="match status" value="1"/>
</dbReference>
<keyword evidence="5" id="KW-0548">Nucleotidyltransferase</keyword>
<keyword evidence="1" id="KW-0472">Membrane</keyword>
<keyword evidence="1" id="KW-1133">Transmembrane helix</keyword>
<dbReference type="SMART" id="SM00267">
    <property type="entry name" value="GGDEF"/>
    <property type="match status" value="1"/>
</dbReference>
<dbReference type="InterPro" id="IPR035965">
    <property type="entry name" value="PAS-like_dom_sf"/>
</dbReference>
<dbReference type="Gene3D" id="3.30.70.270">
    <property type="match status" value="1"/>
</dbReference>
<dbReference type="NCBIfam" id="TIGR00254">
    <property type="entry name" value="GGDEF"/>
    <property type="match status" value="1"/>
</dbReference>
<sequence length="870" mass="96186">MHPERPSLLNALRFGNAVERLSVLGPFLALGLVLLLLWTLVGWFTLRFPDDLIADEERELAASAAILSRESEAVLRDGENALRSLDLLLLTRSSDGTTDDASLALLADSLRDSSRGLVDVMLGTPSGSLYRLPSRGHAPFANVGAHAFVGELHARSAARLIVGAPLRLRPQGRSVIPLAMRLSAQVGEFSMAVALIDPETLTHQQELRLRSATEAFSLLRNDGLGILRTPAGGDFSGRNLFDGNPARRERFAGQSGSFVDEKGPVDAQPRIVAYQSLQHFPLKLVASQSLDQVLGGHLQQRRAVLWFSAIVSIVALAITVWLVRLQRRVHLREAEQRATNDALPLGMFRCDLQGRVVHANATYLKMHGLSADQLAWGWLGLLPPERREETRRQWCEHIARGDAIRAVRRLQLADGSSRLVSVMTNPLRVKGRLIAQAGTVEDISERAAEQKAMRTLGAIFELTPDYVGQFSLDGRLLYLNPAARERLGLPADAALDSLSYRQLFGERGETRFRAEVLPAAQTAGHWRGRTELRDQRGQPVPVDCTTLLHRSPRGRVEAISAIMRDISAELQAQREQRRSAAILGAIAHTSTAMISVLGLDQRLLFCNKAFEERFAIDRDRWQGLHVRDVLGEAAYERNRPLIERGLQGEEAEIEQRHGDRDDPHYLRLHYAPLRSEDQRIEGLICLATDVTDAKLEAQRLRQASQTDGLTQLLNRQGFMSQASDAIRHARERGQDLALLYLDLDRFKPVNDEHGHPVGDALLQAVARRLRHALRPEDLVARLGGDEFTVLLPRVLHPGDSQVVADKLVHALSLPFSIDTLQLHIGASVGYCEATAGAAELDALLSQADAQLYEAKRQGRGRSCGLRLPAI</sequence>
<feature type="transmembrane region" description="Helical" evidence="1">
    <location>
        <begin position="303"/>
        <end position="323"/>
    </location>
</feature>
<dbReference type="GO" id="GO:0052621">
    <property type="term" value="F:diguanylate cyclase activity"/>
    <property type="evidence" value="ECO:0007669"/>
    <property type="project" value="UniProtKB-EC"/>
</dbReference>
<evidence type="ECO:0000256" key="1">
    <source>
        <dbReference type="SAM" id="Phobius"/>
    </source>
</evidence>
<dbReference type="CDD" id="cd12915">
    <property type="entry name" value="PDC2_DGC_like"/>
    <property type="match status" value="1"/>
</dbReference>
<dbReference type="CDD" id="cd00130">
    <property type="entry name" value="PAS"/>
    <property type="match status" value="3"/>
</dbReference>
<feature type="transmembrane region" description="Helical" evidence="1">
    <location>
        <begin position="21"/>
        <end position="44"/>
    </location>
</feature>
<dbReference type="SMART" id="SM00091">
    <property type="entry name" value="PAS"/>
    <property type="match status" value="3"/>
</dbReference>
<dbReference type="NCBIfam" id="TIGR00229">
    <property type="entry name" value="sensory_box"/>
    <property type="match status" value="3"/>
</dbReference>
<evidence type="ECO:0000259" key="2">
    <source>
        <dbReference type="PROSITE" id="PS50112"/>
    </source>
</evidence>
<proteinExistence type="predicted"/>
<dbReference type="InterPro" id="IPR000160">
    <property type="entry name" value="GGDEF_dom"/>
</dbReference>
<dbReference type="InterPro" id="IPR043128">
    <property type="entry name" value="Rev_trsase/Diguanyl_cyclase"/>
</dbReference>
<feature type="domain" description="PAC" evidence="3">
    <location>
        <begin position="649"/>
        <end position="702"/>
    </location>
</feature>
<dbReference type="SUPFAM" id="SSF55073">
    <property type="entry name" value="Nucleotide cyclase"/>
    <property type="match status" value="1"/>
</dbReference>